<keyword evidence="3" id="KW-1185">Reference proteome</keyword>
<feature type="compositionally biased region" description="Polar residues" evidence="1">
    <location>
        <begin position="248"/>
        <end position="262"/>
    </location>
</feature>
<evidence type="ECO:0000313" key="2">
    <source>
        <dbReference type="EMBL" id="CAA7039341.1"/>
    </source>
</evidence>
<comment type="caution">
    <text evidence="2">The sequence shown here is derived from an EMBL/GenBank/DDBJ whole genome shotgun (WGS) entry which is preliminary data.</text>
</comment>
<sequence length="695" mass="80726">MRSWMRRFRKSSFWPRKKMEWSSLKPRRDLKPRNLNLMELNIWSWNLTELKSLQLRRACFQGFCSCANGTDYSFWSAMASEEEEEETSRESPSSLNEAMLEQIKKMMIEEFDRREKIKEGKRKQPKDPVTSKKKPIEDLSGYMMIPPFHGNNDPDVYLDWERKCEIIFNRHNIADINRVTLAAMEFKVMRQRFAPNHYQREPHSKIRKHSEGTRSVEEYYSSHGKTKPKQPDKITKPYPRHFSKETSPEPQESIQSKGKHSVSQQLQELTFCRTRNRDHDAMAAGSVKEVPKDHAEKGLGAKDVSVQTPCYQLQGNKKQEIVSVSNNGKVQAKLFQTVYDDSMTGMMHLSFSKGVETGTGSSEEQMEKANQEKETQPNLDPPESKPPDQQLQDHEFNPEGPEPNNKRKSKSEQEYSQAMPTSKLSEFLNQHIHPVFLTVLMHLSWFKEVEKGTAEQERRLEAHKALTCHTKKEYEQHVLKSIAAADSLMSVLNSTQDQVLWRSIKNWKKQHQRTTQSHLTFISFPVHLWSTSFEDKTFSRGRDDAIMDEEVQEKQLLAEEEDGMEQLEAEEGLEAAQLEPDGAKHMELEPDGIKELAAEKELVSKDSVAAPMELITHSGVNLEPRWRRHDPKPPWFLIQAQEISKWACVSFVLFFPCQVLSQWVFLTRFLMRQMGHIQITHLADQDQGPSILTWP</sequence>
<dbReference type="Proteomes" id="UP000467841">
    <property type="component" value="Unassembled WGS sequence"/>
</dbReference>
<feature type="region of interest" description="Disordered" evidence="1">
    <location>
        <begin position="352"/>
        <end position="420"/>
    </location>
</feature>
<feature type="compositionally biased region" description="Basic and acidic residues" evidence="1">
    <location>
        <begin position="199"/>
        <end position="217"/>
    </location>
</feature>
<feature type="compositionally biased region" description="Basic and acidic residues" evidence="1">
    <location>
        <begin position="365"/>
        <end position="375"/>
    </location>
</feature>
<evidence type="ECO:0008006" key="4">
    <source>
        <dbReference type="Google" id="ProtNLM"/>
    </source>
</evidence>
<dbReference type="AlphaFoldDB" id="A0A6D2JHY7"/>
<feature type="compositionally biased region" description="Basic and acidic residues" evidence="1">
    <location>
        <begin position="382"/>
        <end position="397"/>
    </location>
</feature>
<feature type="region of interest" description="Disordered" evidence="1">
    <location>
        <begin position="114"/>
        <end position="135"/>
    </location>
</feature>
<feature type="compositionally biased region" description="Basic and acidic residues" evidence="1">
    <location>
        <begin position="125"/>
        <end position="135"/>
    </location>
</feature>
<accession>A0A6D2JHY7</accession>
<dbReference type="EMBL" id="CACVBM020001207">
    <property type="protein sequence ID" value="CAA7039341.1"/>
    <property type="molecule type" value="Genomic_DNA"/>
</dbReference>
<evidence type="ECO:0000256" key="1">
    <source>
        <dbReference type="SAM" id="MobiDB-lite"/>
    </source>
</evidence>
<proteinExistence type="predicted"/>
<reference evidence="2" key="1">
    <citation type="submission" date="2020-01" db="EMBL/GenBank/DDBJ databases">
        <authorList>
            <person name="Mishra B."/>
        </authorList>
    </citation>
    <scope>NUCLEOTIDE SEQUENCE [LARGE SCALE GENOMIC DNA]</scope>
</reference>
<organism evidence="2 3">
    <name type="scientific">Microthlaspi erraticum</name>
    <dbReference type="NCBI Taxonomy" id="1685480"/>
    <lineage>
        <taxon>Eukaryota</taxon>
        <taxon>Viridiplantae</taxon>
        <taxon>Streptophyta</taxon>
        <taxon>Embryophyta</taxon>
        <taxon>Tracheophyta</taxon>
        <taxon>Spermatophyta</taxon>
        <taxon>Magnoliopsida</taxon>
        <taxon>eudicotyledons</taxon>
        <taxon>Gunneridae</taxon>
        <taxon>Pentapetalae</taxon>
        <taxon>rosids</taxon>
        <taxon>malvids</taxon>
        <taxon>Brassicales</taxon>
        <taxon>Brassicaceae</taxon>
        <taxon>Coluteocarpeae</taxon>
        <taxon>Microthlaspi</taxon>
    </lineage>
</organism>
<evidence type="ECO:0000313" key="3">
    <source>
        <dbReference type="Proteomes" id="UP000467841"/>
    </source>
</evidence>
<name>A0A6D2JHY7_9BRAS</name>
<feature type="region of interest" description="Disordered" evidence="1">
    <location>
        <begin position="199"/>
        <end position="262"/>
    </location>
</feature>
<protein>
    <recommendedName>
        <fullName evidence="4">Retrotransposon gag domain-containing protein</fullName>
    </recommendedName>
</protein>
<gene>
    <name evidence="2" type="ORF">MERR_LOCUS26576</name>
</gene>